<proteinExistence type="predicted"/>
<feature type="compositionally biased region" description="Basic and acidic residues" evidence="1">
    <location>
        <begin position="262"/>
        <end position="274"/>
    </location>
</feature>
<feature type="region of interest" description="Disordered" evidence="1">
    <location>
        <begin position="991"/>
        <end position="1013"/>
    </location>
</feature>
<feature type="region of interest" description="Disordered" evidence="1">
    <location>
        <begin position="242"/>
        <end position="288"/>
    </location>
</feature>
<dbReference type="GO" id="GO:0004620">
    <property type="term" value="F:phospholipase activity"/>
    <property type="evidence" value="ECO:0007669"/>
    <property type="project" value="TreeGrafter"/>
</dbReference>
<dbReference type="RefSeq" id="XP_042998112.1">
    <property type="nucleotide sequence ID" value="XM_043142178.1"/>
</dbReference>
<evidence type="ECO:0000313" key="4">
    <source>
        <dbReference type="Proteomes" id="UP000027002"/>
    </source>
</evidence>
<feature type="compositionally biased region" description="Basic and acidic residues" evidence="1">
    <location>
        <begin position="151"/>
        <end position="160"/>
    </location>
</feature>
<organism evidence="3 4">
    <name type="scientific">Ustilaginoidea virens</name>
    <name type="common">Rice false smut fungus</name>
    <name type="synonym">Villosiclava virens</name>
    <dbReference type="NCBI Taxonomy" id="1159556"/>
    <lineage>
        <taxon>Eukaryota</taxon>
        <taxon>Fungi</taxon>
        <taxon>Dikarya</taxon>
        <taxon>Ascomycota</taxon>
        <taxon>Pezizomycotina</taxon>
        <taxon>Sordariomycetes</taxon>
        <taxon>Hypocreomycetidae</taxon>
        <taxon>Hypocreales</taxon>
        <taxon>Clavicipitaceae</taxon>
        <taxon>Ustilaginoidea</taxon>
    </lineage>
</organism>
<feature type="region of interest" description="Disordered" evidence="1">
    <location>
        <begin position="89"/>
        <end position="125"/>
    </location>
</feature>
<feature type="domain" description="DDHD" evidence="2">
    <location>
        <begin position="666"/>
        <end position="990"/>
    </location>
</feature>
<feature type="compositionally biased region" description="Basic and acidic residues" evidence="1">
    <location>
        <begin position="419"/>
        <end position="436"/>
    </location>
</feature>
<feature type="region of interest" description="Disordered" evidence="1">
    <location>
        <begin position="833"/>
        <end position="886"/>
    </location>
</feature>
<dbReference type="KEGG" id="uvi:66065458"/>
<evidence type="ECO:0000313" key="3">
    <source>
        <dbReference type="EMBL" id="QUC20439.1"/>
    </source>
</evidence>
<feature type="compositionally biased region" description="Basic and acidic residues" evidence="1">
    <location>
        <begin position="348"/>
        <end position="358"/>
    </location>
</feature>
<feature type="region of interest" description="Disordered" evidence="1">
    <location>
        <begin position="138"/>
        <end position="170"/>
    </location>
</feature>
<reference evidence="3" key="1">
    <citation type="submission" date="2020-03" db="EMBL/GenBank/DDBJ databases">
        <title>A mixture of massive structural variations and highly conserved coding sequences in Ustilaginoidea virens genome.</title>
        <authorList>
            <person name="Zhang K."/>
            <person name="Zhao Z."/>
            <person name="Zhang Z."/>
            <person name="Li Y."/>
            <person name="Hsiang T."/>
            <person name="Sun W."/>
        </authorList>
    </citation>
    <scope>NUCLEOTIDE SEQUENCE</scope>
    <source>
        <strain evidence="3">UV-8b</strain>
    </source>
</reference>
<dbReference type="InterPro" id="IPR057826">
    <property type="entry name" value="WWE_C20G8.02"/>
</dbReference>
<dbReference type="InterPro" id="IPR004177">
    <property type="entry name" value="DDHD_dom"/>
</dbReference>
<dbReference type="AlphaFoldDB" id="A0A8E5HRW7"/>
<dbReference type="PANTHER" id="PTHR23509">
    <property type="entry name" value="PA-PL1 PHOSPHOLIPASE FAMILY"/>
    <property type="match status" value="1"/>
</dbReference>
<dbReference type="GO" id="GO:0005737">
    <property type="term" value="C:cytoplasm"/>
    <property type="evidence" value="ECO:0007669"/>
    <property type="project" value="TreeGrafter"/>
</dbReference>
<dbReference type="PANTHER" id="PTHR23509:SF10">
    <property type="entry name" value="LD21067P"/>
    <property type="match status" value="1"/>
</dbReference>
<keyword evidence="4" id="KW-1185">Reference proteome</keyword>
<dbReference type="SMART" id="SM01127">
    <property type="entry name" value="DDHD"/>
    <property type="match status" value="1"/>
</dbReference>
<gene>
    <name evidence="3" type="ORF">UV8b_04680</name>
</gene>
<dbReference type="Pfam" id="PF02862">
    <property type="entry name" value="DDHD"/>
    <property type="match status" value="1"/>
</dbReference>
<name>A0A8E5HRW7_USTVR</name>
<dbReference type="InterPro" id="IPR055555">
    <property type="entry name" value="PA-PLA1_DUF7131"/>
</dbReference>
<protein>
    <recommendedName>
        <fullName evidence="2">DDHD domain-containing protein</fullName>
    </recommendedName>
</protein>
<feature type="region of interest" description="Disordered" evidence="1">
    <location>
        <begin position="1"/>
        <end position="77"/>
    </location>
</feature>
<feature type="region of interest" description="Disordered" evidence="1">
    <location>
        <begin position="412"/>
        <end position="436"/>
    </location>
</feature>
<sequence>MPLGTGDQKPEKSYLSSAVDSINPWSSSRIATPTQTPSPDSRKQAERAATTEQGATPGDRTPTALYGQSFRTYPGDCPPLKVQWFHAVDVPKRKPNLSKGPPKGNQEAKPPAQPKKFSAFSESDSRRVEARYQKLLEAAEDGHGSLASADRPTKRPKPEKSTSLGSSKGHGRVAVNEDYLFDVDIEERELAPVYWLGPIYEVRRGTWFFQEGSGLRPCEENLAAQLEEGYLKTKPWLAGHARSRFESKDTPEESTVVPPEATDTRRMSGADESKPTSSATEAPPIPQLPTHRLVGAYMNNLATYGDEKTAWMTTDGMLSWVAASVYERFAGGGYMSGVKLIRGYSESKKTKEKDDAKPASESQGASGLDERQQNMLERRSGSPTTRASANDSGHEQVIKKEVEQGEVKLQRQLSSLMEGGRRSAEQTEEEIRKREEQEIRDDYNAREGDYQGRGIEHLVLVTHGIGQRLGLRMDSVNFVHDVNTLRKTIKSVYSNSADLKALNSELGASLGNCRVQVLPVCWRHLIEFPRRRQRKGEQDLGDNATDEVDQYPSLEDITVEGVAFVRSLISDLALDVLLYQSAYREEISRVVVAETNRILKLFRERNPEFKGKIHLMGHSLGSAIYFDVLCRQRESRPLDDTRHPLRIWPSSHSRPEVKPKDEELEFDFDTQDFFCLGSPVGLFQMLKGRTIAARHPLHGLPSESPLQLEDADDMFSAATEGTGLDGMSSINGSSFSVSSPKVGQLFNIFHPSDPISYRMEPLISPAMASLKPQTLPYTKKGLFGNVAPQGLTGISAKVGQSVSDFWSRASAGIASNILNRSLGISNEEVSRLTAESHAAQASSGDKKTATGAEASVRSEQVDDEQQLDERKRRIAGDAARGRRASDDVNPVTLIDDELETLYSSFQKRGRGRDSSAERADKMLRFNDESRRARKMRMEEGKVRALNRNGRVDYSIQEGALDFNPINTIASHMSYWSDEDVNHFVLSQLLSGGRPVGQSEDWKNEPSRAKGRSD</sequence>
<evidence type="ECO:0000256" key="1">
    <source>
        <dbReference type="SAM" id="MobiDB-lite"/>
    </source>
</evidence>
<dbReference type="Pfam" id="PF23463">
    <property type="entry name" value="WWE_2"/>
    <property type="match status" value="1"/>
</dbReference>
<dbReference type="GeneID" id="66065458"/>
<dbReference type="InterPro" id="IPR058055">
    <property type="entry name" value="PA-PLA1"/>
</dbReference>
<feature type="compositionally biased region" description="Polar residues" evidence="1">
    <location>
        <begin position="381"/>
        <end position="391"/>
    </location>
</feature>
<dbReference type="PROSITE" id="PS51043">
    <property type="entry name" value="DDHD"/>
    <property type="match status" value="1"/>
</dbReference>
<feature type="compositionally biased region" description="Polar residues" evidence="1">
    <location>
        <begin position="14"/>
        <end position="39"/>
    </location>
</feature>
<dbReference type="Pfam" id="PF23465">
    <property type="entry name" value="DUF7131"/>
    <property type="match status" value="1"/>
</dbReference>
<feature type="compositionally biased region" description="Basic and acidic residues" evidence="1">
    <location>
        <begin position="368"/>
        <end position="380"/>
    </location>
</feature>
<feature type="compositionally biased region" description="Basic and acidic residues" evidence="1">
    <location>
        <begin position="999"/>
        <end position="1013"/>
    </location>
</feature>
<evidence type="ECO:0000259" key="2">
    <source>
        <dbReference type="PROSITE" id="PS51043"/>
    </source>
</evidence>
<dbReference type="Proteomes" id="UP000027002">
    <property type="component" value="Chromosome 4"/>
</dbReference>
<dbReference type="EMBL" id="CP072756">
    <property type="protein sequence ID" value="QUC20439.1"/>
    <property type="molecule type" value="Genomic_DNA"/>
</dbReference>
<feature type="region of interest" description="Disordered" evidence="1">
    <location>
        <begin position="348"/>
        <end position="395"/>
    </location>
</feature>
<dbReference type="OrthoDB" id="431378at2759"/>
<feature type="compositionally biased region" description="Basic and acidic residues" evidence="1">
    <location>
        <begin position="867"/>
        <end position="886"/>
    </location>
</feature>
<dbReference type="GO" id="GO:0046872">
    <property type="term" value="F:metal ion binding"/>
    <property type="evidence" value="ECO:0007669"/>
    <property type="project" value="InterPro"/>
</dbReference>
<accession>A0A8E5HRW7</accession>